<evidence type="ECO:0000256" key="2">
    <source>
        <dbReference type="ARBA" id="ARBA00022448"/>
    </source>
</evidence>
<evidence type="ECO:0000256" key="7">
    <source>
        <dbReference type="ARBA" id="ARBA00023237"/>
    </source>
</evidence>
<dbReference type="Pfam" id="PF00593">
    <property type="entry name" value="TonB_dep_Rec_b-barrel"/>
    <property type="match status" value="1"/>
</dbReference>
<dbReference type="Gene3D" id="2.40.170.20">
    <property type="entry name" value="TonB-dependent receptor, beta-barrel domain"/>
    <property type="match status" value="1"/>
</dbReference>
<dbReference type="Pfam" id="PF13620">
    <property type="entry name" value="CarboxypepD_reg"/>
    <property type="match status" value="1"/>
</dbReference>
<dbReference type="SUPFAM" id="SSF56935">
    <property type="entry name" value="Porins"/>
    <property type="match status" value="1"/>
</dbReference>
<dbReference type="InterPro" id="IPR023996">
    <property type="entry name" value="TonB-dep_OMP_SusC/RagA"/>
</dbReference>
<name>A0ABV3ZL59_9BACT</name>
<keyword evidence="2 8" id="KW-0813">Transport</keyword>
<evidence type="ECO:0000259" key="11">
    <source>
        <dbReference type="Pfam" id="PF00593"/>
    </source>
</evidence>
<evidence type="ECO:0000256" key="4">
    <source>
        <dbReference type="ARBA" id="ARBA00022692"/>
    </source>
</evidence>
<keyword evidence="5 9" id="KW-0798">TonB box</keyword>
<evidence type="ECO:0000256" key="6">
    <source>
        <dbReference type="ARBA" id="ARBA00023136"/>
    </source>
</evidence>
<dbReference type="InterPro" id="IPR000531">
    <property type="entry name" value="Beta-barrel_TonB"/>
</dbReference>
<feature type="domain" description="TonB-dependent receptor plug" evidence="12">
    <location>
        <begin position="126"/>
        <end position="231"/>
    </location>
</feature>
<gene>
    <name evidence="13" type="ORF">QTN47_23900</name>
</gene>
<evidence type="ECO:0000256" key="1">
    <source>
        <dbReference type="ARBA" id="ARBA00004571"/>
    </source>
</evidence>
<dbReference type="EMBL" id="JAULBC010000009">
    <property type="protein sequence ID" value="MEX6690577.1"/>
    <property type="molecule type" value="Genomic_DNA"/>
</dbReference>
<keyword evidence="13" id="KW-0675">Receptor</keyword>
<keyword evidence="6 8" id="KW-0472">Membrane</keyword>
<dbReference type="InterPro" id="IPR039426">
    <property type="entry name" value="TonB-dep_rcpt-like"/>
</dbReference>
<evidence type="ECO:0000256" key="3">
    <source>
        <dbReference type="ARBA" id="ARBA00022452"/>
    </source>
</evidence>
<feature type="domain" description="TonB-dependent receptor-like beta-barrel" evidence="11">
    <location>
        <begin position="452"/>
        <end position="800"/>
    </location>
</feature>
<dbReference type="Gene3D" id="2.60.40.1120">
    <property type="entry name" value="Carboxypeptidase-like, regulatory domain"/>
    <property type="match status" value="1"/>
</dbReference>
<keyword evidence="3 8" id="KW-1134">Transmembrane beta strand</keyword>
<dbReference type="NCBIfam" id="TIGR04057">
    <property type="entry name" value="SusC_RagA_signa"/>
    <property type="match status" value="1"/>
</dbReference>
<organism evidence="13 14">
    <name type="scientific">Danxiaibacter flavus</name>
    <dbReference type="NCBI Taxonomy" id="3049108"/>
    <lineage>
        <taxon>Bacteria</taxon>
        <taxon>Pseudomonadati</taxon>
        <taxon>Bacteroidota</taxon>
        <taxon>Chitinophagia</taxon>
        <taxon>Chitinophagales</taxon>
        <taxon>Chitinophagaceae</taxon>
        <taxon>Danxiaibacter</taxon>
    </lineage>
</organism>
<keyword evidence="10" id="KW-0732">Signal</keyword>
<evidence type="ECO:0000256" key="8">
    <source>
        <dbReference type="PROSITE-ProRule" id="PRU01360"/>
    </source>
</evidence>
<dbReference type="Pfam" id="PF07715">
    <property type="entry name" value="Plug"/>
    <property type="match status" value="1"/>
</dbReference>
<comment type="caution">
    <text evidence="13">The sequence shown here is derived from an EMBL/GenBank/DDBJ whole genome shotgun (WGS) entry which is preliminary data.</text>
</comment>
<dbReference type="RefSeq" id="WP_369331988.1">
    <property type="nucleotide sequence ID" value="NZ_JAULBC010000009.1"/>
</dbReference>
<proteinExistence type="inferred from homology"/>
<sequence>MKHWLTVMLLCVSMWSFAQTQPLSVTGIVKSEQGELLEGVTVVARQGNTGGNKSITTTNAKGYFKFAGLPQSAHYSFSFSYVGYQAHELNDYEVKQGSTLNLIVQLKKGNDSLTQVVVTGYGTQKKVNTTGAVDQIGAEYFEDRPMPNITRGLQGAVANLNIKMTDGKPTRSATYNVRGATSIGSGGSALVLIDGVPGDPATLNPNDVESVSVLKDASSAAIYGARGAYGVVLITTRSPKKDKMQVTYSGNYSINERTTTPDLVSNGYEWAKNFDEAFYSWNDYLSHPQTINSQLGFSLAYLDSLKAHNDNPSLPQTTIDPQTGKYQYFANTDWFKELYKDNNPSTEHAISVGGGSDKVSYLVSGRYYHQDGIFRYNSDNFNRYNLRVKGSAKVNDWLTLNSNTDFSSYNYRYPLTSVGGVNAVWRLMAVTAFPVSPMLNPDGTMSIVGAYSIGDFYYGKSYSEARQNFIRNTLGFTANVIKNKFTIKGDFSYLFTNTTEQRKFFTVPYSIKPNETITSGLNYLSNGTNNENYYVANLYGDYVQSFGNHTIKVIGGWNLEYDQIKNNFAQRDGLLVDNLPDFNLASGLNYKLTGGGTEWSTVGLFYRANYSFKNRYLFELNGRYDGSSKFPESQRFGFFPSASAGWKISEESFMQSTRGWLDNLKLRGSYGSLGNGNIAPYSFIETIGASTSGTIVNGVFPAYIQKPGVLPNGLTWEKSTTLNGGLDIEVLQRRLSLSADIYQRKTTGMITAGQPLPAVFGAAVPKGNYADMVTKGWELTLNWTDRIQMRKPLTYSLRVTLADNVATITKFYNPNKLLSTYYEGQRVGDIWGFETEGFFNSSEEIAKHADQSYFVVSNNNKLLPGDIKFADRNGDGKVNNGKNTVTDPGDMRVIGNSSIRFPYGITGGVDWNNFSLSFFFQGVGQRDWYPSTEAAYFWGQSNRPYSFLPTFNLNRWSEEKPDQNAYFPRYRGYTALSGTRELAVAQTRYLQNASYIRLKTLTIGYSLPQSVLKRMHMTMFRIYVTGQNLWTYSPMYKITKNFDPEVIEGSDPEINSGGGDGFSYPMQKSYTIGVNLSF</sequence>
<dbReference type="NCBIfam" id="TIGR04056">
    <property type="entry name" value="OMP_RagA_SusC"/>
    <property type="match status" value="1"/>
</dbReference>
<evidence type="ECO:0000256" key="9">
    <source>
        <dbReference type="RuleBase" id="RU003357"/>
    </source>
</evidence>
<dbReference type="InterPro" id="IPR036942">
    <property type="entry name" value="Beta-barrel_TonB_sf"/>
</dbReference>
<dbReference type="Proteomes" id="UP001560573">
    <property type="component" value="Unassembled WGS sequence"/>
</dbReference>
<evidence type="ECO:0000313" key="13">
    <source>
        <dbReference type="EMBL" id="MEX6690577.1"/>
    </source>
</evidence>
<feature type="signal peptide" evidence="10">
    <location>
        <begin position="1"/>
        <end position="18"/>
    </location>
</feature>
<keyword evidence="14" id="KW-1185">Reference proteome</keyword>
<evidence type="ECO:0000259" key="12">
    <source>
        <dbReference type="Pfam" id="PF07715"/>
    </source>
</evidence>
<feature type="chain" id="PRO_5046554585" evidence="10">
    <location>
        <begin position="19"/>
        <end position="1078"/>
    </location>
</feature>
<comment type="subcellular location">
    <subcellularLocation>
        <location evidence="1 8">Cell outer membrane</location>
        <topology evidence="1 8">Multi-pass membrane protein</topology>
    </subcellularLocation>
</comment>
<dbReference type="Gene3D" id="2.170.130.10">
    <property type="entry name" value="TonB-dependent receptor, plug domain"/>
    <property type="match status" value="1"/>
</dbReference>
<dbReference type="InterPro" id="IPR037066">
    <property type="entry name" value="Plug_dom_sf"/>
</dbReference>
<keyword evidence="7 8" id="KW-0998">Cell outer membrane</keyword>
<accession>A0ABV3ZL59</accession>
<protein>
    <submittedName>
        <fullName evidence="13">TonB-dependent receptor</fullName>
    </submittedName>
</protein>
<comment type="similarity">
    <text evidence="8 9">Belongs to the TonB-dependent receptor family.</text>
</comment>
<evidence type="ECO:0000256" key="10">
    <source>
        <dbReference type="SAM" id="SignalP"/>
    </source>
</evidence>
<dbReference type="InterPro" id="IPR008969">
    <property type="entry name" value="CarboxyPept-like_regulatory"/>
</dbReference>
<keyword evidence="4 8" id="KW-0812">Transmembrane</keyword>
<dbReference type="InterPro" id="IPR023997">
    <property type="entry name" value="TonB-dep_OMP_SusC/RagA_CS"/>
</dbReference>
<evidence type="ECO:0000256" key="5">
    <source>
        <dbReference type="ARBA" id="ARBA00023077"/>
    </source>
</evidence>
<dbReference type="SUPFAM" id="SSF49464">
    <property type="entry name" value="Carboxypeptidase regulatory domain-like"/>
    <property type="match status" value="1"/>
</dbReference>
<reference evidence="13 14" key="1">
    <citation type="submission" date="2023-07" db="EMBL/GenBank/DDBJ databases">
        <authorList>
            <person name="Lian W.-H."/>
        </authorList>
    </citation>
    <scope>NUCLEOTIDE SEQUENCE [LARGE SCALE GENOMIC DNA]</scope>
    <source>
        <strain evidence="13 14">SYSU DXS3180</strain>
    </source>
</reference>
<evidence type="ECO:0000313" key="14">
    <source>
        <dbReference type="Proteomes" id="UP001560573"/>
    </source>
</evidence>
<dbReference type="PROSITE" id="PS52016">
    <property type="entry name" value="TONB_DEPENDENT_REC_3"/>
    <property type="match status" value="1"/>
</dbReference>
<dbReference type="InterPro" id="IPR012910">
    <property type="entry name" value="Plug_dom"/>
</dbReference>